<dbReference type="InterPro" id="IPR036640">
    <property type="entry name" value="ABC1_TM_sf"/>
</dbReference>
<feature type="transmembrane region" description="Helical" evidence="7">
    <location>
        <begin position="252"/>
        <end position="273"/>
    </location>
</feature>
<evidence type="ECO:0000259" key="8">
    <source>
        <dbReference type="PROSITE" id="PS50893"/>
    </source>
</evidence>
<dbReference type="PANTHER" id="PTHR43394">
    <property type="entry name" value="ATP-DEPENDENT PERMEASE MDL1, MITOCHONDRIAL"/>
    <property type="match status" value="1"/>
</dbReference>
<dbReference type="GO" id="GO:0016887">
    <property type="term" value="F:ATP hydrolysis activity"/>
    <property type="evidence" value="ECO:0007669"/>
    <property type="project" value="InterPro"/>
</dbReference>
<comment type="subcellular location">
    <subcellularLocation>
        <location evidence="1">Cell membrane</location>
        <topology evidence="1">Multi-pass membrane protein</topology>
    </subcellularLocation>
</comment>
<feature type="transmembrane region" description="Helical" evidence="7">
    <location>
        <begin position="66"/>
        <end position="87"/>
    </location>
</feature>
<keyword evidence="11" id="KW-1185">Reference proteome</keyword>
<name>A0A7H2BHE0_9MICC</name>
<dbReference type="EMBL" id="CP061538">
    <property type="protein sequence ID" value="QNV39086.1"/>
    <property type="molecule type" value="Genomic_DNA"/>
</dbReference>
<proteinExistence type="predicted"/>
<dbReference type="SUPFAM" id="SSF90123">
    <property type="entry name" value="ABC transporter transmembrane region"/>
    <property type="match status" value="1"/>
</dbReference>
<dbReference type="Pfam" id="PF00664">
    <property type="entry name" value="ABC_membrane"/>
    <property type="match status" value="1"/>
</dbReference>
<dbReference type="PANTHER" id="PTHR43394:SF1">
    <property type="entry name" value="ATP-BINDING CASSETTE SUB-FAMILY B MEMBER 10, MITOCHONDRIAL"/>
    <property type="match status" value="1"/>
</dbReference>
<dbReference type="InterPro" id="IPR011527">
    <property type="entry name" value="ABC1_TM_dom"/>
</dbReference>
<feature type="domain" description="ABC transmembrane type-1" evidence="9">
    <location>
        <begin position="29"/>
        <end position="311"/>
    </location>
</feature>
<keyword evidence="3" id="KW-0547">Nucleotide-binding</keyword>
<dbReference type="InterPro" id="IPR039421">
    <property type="entry name" value="Type_1_exporter"/>
</dbReference>
<dbReference type="PROSITE" id="PS50929">
    <property type="entry name" value="ABC_TM1F"/>
    <property type="match status" value="1"/>
</dbReference>
<dbReference type="SUPFAM" id="SSF52540">
    <property type="entry name" value="P-loop containing nucleoside triphosphate hydrolases"/>
    <property type="match status" value="1"/>
</dbReference>
<sequence length="585" mass="64000">MANLLPIAPAKITWGMLWKSMRKSPGRVALIAALFVLNSVLALVTPWQIGHLIDDAIANNLHSFPWTPLALIFGAVVLSTVSARWWVYQSEIVGTRINQDLGIDLIESSLNLDAQTIEDAGGGDLVSRITDDLDSVRRVITQAIPELVAVTVSILVICASVFVLSPMLGLITVPMIIAQVFSFSYFLPRIAAIVTVRAEKVSSLTTTVTENVRGARTSAELGIVNARQNTMNRKIHEQYEVQDGLIRLRSNFWAVDSFIAYTPLMLSLIWGSYCVHRGWATWGMVSTAAVLVFTMRVNADIFGYWLSIVREMTVTMGRISGVIDLAEQHRQQRNLKKVRAGESGQSKKTPCDQIPAAVKIENLEFGYRPGSPVMHQINLEIPRGQSVAFIGRSGSGKTTLARLISGSLTVTDGSVSVMGQRVGLGDFPTAPDASGRPQLLICTQEAHLFLGTLAENMSVANPQATQEQMKQALDEVGATWWRDLEQSLNTVVGIGNSELSRDQIQQLSLARIVVANPHIVILDESTTQLELADAQDSIRGILAGRTVIIISHDSRIASLADRFVYLDDGRIVRDEKKVQPTGEAQ</sequence>
<dbReference type="Gene3D" id="3.40.50.300">
    <property type="entry name" value="P-loop containing nucleotide triphosphate hydrolases"/>
    <property type="match status" value="1"/>
</dbReference>
<dbReference type="InterPro" id="IPR003439">
    <property type="entry name" value="ABC_transporter-like_ATP-bd"/>
</dbReference>
<feature type="transmembrane region" description="Helical" evidence="7">
    <location>
        <begin position="279"/>
        <end position="306"/>
    </location>
</feature>
<evidence type="ECO:0000256" key="6">
    <source>
        <dbReference type="ARBA" id="ARBA00023136"/>
    </source>
</evidence>
<evidence type="ECO:0000256" key="3">
    <source>
        <dbReference type="ARBA" id="ARBA00022741"/>
    </source>
</evidence>
<dbReference type="GO" id="GO:0005886">
    <property type="term" value="C:plasma membrane"/>
    <property type="evidence" value="ECO:0007669"/>
    <property type="project" value="UniProtKB-SubCell"/>
</dbReference>
<dbReference type="PROSITE" id="PS50893">
    <property type="entry name" value="ABC_TRANSPORTER_2"/>
    <property type="match status" value="1"/>
</dbReference>
<evidence type="ECO:0000259" key="9">
    <source>
        <dbReference type="PROSITE" id="PS50929"/>
    </source>
</evidence>
<dbReference type="GO" id="GO:0015421">
    <property type="term" value="F:ABC-type oligopeptide transporter activity"/>
    <property type="evidence" value="ECO:0007669"/>
    <property type="project" value="TreeGrafter"/>
</dbReference>
<dbReference type="GO" id="GO:0005524">
    <property type="term" value="F:ATP binding"/>
    <property type="evidence" value="ECO:0007669"/>
    <property type="project" value="UniProtKB-KW"/>
</dbReference>
<gene>
    <name evidence="10" type="ORF">IDM48_06560</name>
</gene>
<reference evidence="10 11" key="1">
    <citation type="submission" date="2020-09" db="EMBL/GenBank/DDBJ databases">
        <title>Investigation of environmental microbe.</title>
        <authorList>
            <person name="Ou Y."/>
            <person name="Kang Q."/>
        </authorList>
    </citation>
    <scope>NUCLEOTIDE SEQUENCE [LARGE SCALE GENOMIC DNA]</scope>
    <source>
        <strain evidence="10 11">KJZ-9</strain>
    </source>
</reference>
<dbReference type="InterPro" id="IPR003593">
    <property type="entry name" value="AAA+_ATPase"/>
</dbReference>
<dbReference type="Pfam" id="PF00005">
    <property type="entry name" value="ABC_tran"/>
    <property type="match status" value="1"/>
</dbReference>
<dbReference type="Proteomes" id="UP000516421">
    <property type="component" value="Chromosome"/>
</dbReference>
<evidence type="ECO:0000313" key="11">
    <source>
        <dbReference type="Proteomes" id="UP000516421"/>
    </source>
</evidence>
<organism evidence="10 11">
    <name type="scientific">Rothia amarae</name>
    <dbReference type="NCBI Taxonomy" id="169480"/>
    <lineage>
        <taxon>Bacteria</taxon>
        <taxon>Bacillati</taxon>
        <taxon>Actinomycetota</taxon>
        <taxon>Actinomycetes</taxon>
        <taxon>Micrococcales</taxon>
        <taxon>Micrococcaceae</taxon>
        <taxon>Rothia</taxon>
    </lineage>
</organism>
<dbReference type="AlphaFoldDB" id="A0A7H2BHE0"/>
<dbReference type="Gene3D" id="1.20.1560.10">
    <property type="entry name" value="ABC transporter type 1, transmembrane domain"/>
    <property type="match status" value="1"/>
</dbReference>
<keyword evidence="2 7" id="KW-0812">Transmembrane</keyword>
<keyword evidence="6 7" id="KW-0472">Membrane</keyword>
<dbReference type="SMART" id="SM00382">
    <property type="entry name" value="AAA"/>
    <property type="match status" value="1"/>
</dbReference>
<keyword evidence="5 7" id="KW-1133">Transmembrane helix</keyword>
<dbReference type="InterPro" id="IPR027417">
    <property type="entry name" value="P-loop_NTPase"/>
</dbReference>
<evidence type="ECO:0000256" key="4">
    <source>
        <dbReference type="ARBA" id="ARBA00022840"/>
    </source>
</evidence>
<protein>
    <submittedName>
        <fullName evidence="10">ABC transporter ATP-binding protein</fullName>
    </submittedName>
</protein>
<evidence type="ECO:0000256" key="2">
    <source>
        <dbReference type="ARBA" id="ARBA00022692"/>
    </source>
</evidence>
<feature type="transmembrane region" description="Helical" evidence="7">
    <location>
        <begin position="147"/>
        <end position="164"/>
    </location>
</feature>
<dbReference type="RefSeq" id="WP_190616595.1">
    <property type="nucleotide sequence ID" value="NZ_CP061538.1"/>
</dbReference>
<evidence type="ECO:0000313" key="10">
    <source>
        <dbReference type="EMBL" id="QNV39086.1"/>
    </source>
</evidence>
<keyword evidence="4 10" id="KW-0067">ATP-binding</keyword>
<feature type="domain" description="ABC transporter" evidence="8">
    <location>
        <begin position="358"/>
        <end position="584"/>
    </location>
</feature>
<evidence type="ECO:0000256" key="5">
    <source>
        <dbReference type="ARBA" id="ARBA00022989"/>
    </source>
</evidence>
<accession>A0A7H2BHE0</accession>
<dbReference type="KEGG" id="rama:IDM48_06560"/>
<evidence type="ECO:0000256" key="7">
    <source>
        <dbReference type="SAM" id="Phobius"/>
    </source>
</evidence>
<evidence type="ECO:0000256" key="1">
    <source>
        <dbReference type="ARBA" id="ARBA00004651"/>
    </source>
</evidence>